<dbReference type="Proteomes" id="UP000011288">
    <property type="component" value="Segment"/>
</dbReference>
<accession>M1IDT9</accession>
<reference evidence="1 2" key="1">
    <citation type="journal article" date="2013" name="Virology">
        <title>Genomic characterization of six novel Bacillus pumilus bacteriophages.</title>
        <authorList>
            <person name="Lorenz L."/>
            <person name="Lins B."/>
            <person name="Barrett J."/>
            <person name="Montgomery A."/>
            <person name="Trapani S."/>
            <person name="Schindler A."/>
            <person name="Christie G.E."/>
            <person name="Cresawn S.G."/>
            <person name="Temple L."/>
        </authorList>
    </citation>
    <scope>NUCLEOTIDE SEQUENCE [LARGE SCALE GENOMIC DNA]</scope>
</reference>
<evidence type="ECO:0000313" key="1">
    <source>
        <dbReference type="EMBL" id="AGE60844.1"/>
    </source>
</evidence>
<organism evidence="1 2">
    <name type="scientific">Bacillus phage Gemini</name>
    <dbReference type="NCBI Taxonomy" id="1273743"/>
    <lineage>
        <taxon>Viruses</taxon>
        <taxon>Duplodnaviria</taxon>
        <taxon>Heunggongvirae</taxon>
        <taxon>Uroviricota</taxon>
        <taxon>Caudoviricetes</taxon>
        <taxon>Ehrlichviridae</taxon>
        <taxon>Andromedavirus</taxon>
        <taxon>Andromedavirus andromeda</taxon>
    </lineage>
</organism>
<evidence type="ECO:0000313" key="2">
    <source>
        <dbReference type="Proteomes" id="UP000011288"/>
    </source>
</evidence>
<dbReference type="EMBL" id="KC330681">
    <property type="protein sequence ID" value="AGE60844.1"/>
    <property type="molecule type" value="Genomic_DNA"/>
</dbReference>
<proteinExistence type="predicted"/>
<name>M1IDT9_9CAUD</name>
<gene>
    <name evidence="1" type="ORF">GEMINI_5</name>
</gene>
<protein>
    <submittedName>
        <fullName evidence="1">Uncharacterized protein</fullName>
    </submittedName>
</protein>
<sequence>MIKTKLYISRDCYDKINKETGKIDCAGFRDKKKLGFSVIDTELGASTIQMFHDDIPIFIDLTRAYDIDNEEDEYDGTPYKIYWFKDGVEVGLL</sequence>